<sequence length="318" mass="34702">MPFSPGAPAAAAEGRGGTPAALLDAVGVFLEQRGGGEGHFQTPMEGVHMMRLFHEVPPVRRMYRPSLCVVLRGAKEILFGETTLRYGEMECLVVSVEVPASGRMIGASPDTPYLGMTIEFDVAMLREVIQQLASPPLTAATAEACVFVGQVDGPLADCVTRIARMASTPEAAQVLYPSVMREICYWLLTGPHGADIAKLAVPDTHTERVANAIYYLRDHFAQSIRVEQLAEVARMSLSSFHQHFRAMTSMTPVQYQKQLRLLEARRLMVADAANVSEAAYQVGYESASQFSREYSRAFGTAPKRDAMNFKALVAAGTR</sequence>
<dbReference type="SUPFAM" id="SSF46689">
    <property type="entry name" value="Homeodomain-like"/>
    <property type="match status" value="2"/>
</dbReference>
<evidence type="ECO:0000313" key="5">
    <source>
        <dbReference type="EMBL" id="NJC34580.1"/>
    </source>
</evidence>
<evidence type="ECO:0000256" key="3">
    <source>
        <dbReference type="ARBA" id="ARBA00023163"/>
    </source>
</evidence>
<dbReference type="PANTHER" id="PTHR43436:SF1">
    <property type="entry name" value="TRANSCRIPTIONAL REGULATORY PROTEIN"/>
    <property type="match status" value="1"/>
</dbReference>
<dbReference type="RefSeq" id="WP_245196818.1">
    <property type="nucleotide sequence ID" value="NZ_JAATJE010000002.1"/>
</dbReference>
<evidence type="ECO:0000256" key="1">
    <source>
        <dbReference type="ARBA" id="ARBA00023015"/>
    </source>
</evidence>
<evidence type="ECO:0000259" key="4">
    <source>
        <dbReference type="PROSITE" id="PS01124"/>
    </source>
</evidence>
<organism evidence="5 6">
    <name type="scientific">Sphingomonas jejuensis</name>
    <dbReference type="NCBI Taxonomy" id="904715"/>
    <lineage>
        <taxon>Bacteria</taxon>
        <taxon>Pseudomonadati</taxon>
        <taxon>Pseudomonadota</taxon>
        <taxon>Alphaproteobacteria</taxon>
        <taxon>Sphingomonadales</taxon>
        <taxon>Sphingomonadaceae</taxon>
        <taxon>Sphingomonas</taxon>
    </lineage>
</organism>
<dbReference type="InterPro" id="IPR009594">
    <property type="entry name" value="Tscrpt_reg_HTH_AraC_N"/>
</dbReference>
<dbReference type="InterPro" id="IPR009057">
    <property type="entry name" value="Homeodomain-like_sf"/>
</dbReference>
<gene>
    <name evidence="5" type="ORF">GGR88_002094</name>
</gene>
<dbReference type="PROSITE" id="PS01124">
    <property type="entry name" value="HTH_ARAC_FAMILY_2"/>
    <property type="match status" value="1"/>
</dbReference>
<dbReference type="Gene3D" id="1.10.10.60">
    <property type="entry name" value="Homeodomain-like"/>
    <property type="match status" value="2"/>
</dbReference>
<feature type="domain" description="HTH araC/xylS-type" evidence="4">
    <location>
        <begin position="210"/>
        <end position="308"/>
    </location>
</feature>
<dbReference type="EMBL" id="JAATJE010000002">
    <property type="protein sequence ID" value="NJC34580.1"/>
    <property type="molecule type" value="Genomic_DNA"/>
</dbReference>
<keyword evidence="1" id="KW-0805">Transcription regulation</keyword>
<keyword evidence="3" id="KW-0804">Transcription</keyword>
<name>A0ABX0XPI9_9SPHN</name>
<keyword evidence="2" id="KW-0238">DNA-binding</keyword>
<dbReference type="Pfam" id="PF06719">
    <property type="entry name" value="AraC_N"/>
    <property type="match status" value="1"/>
</dbReference>
<protein>
    <submittedName>
        <fullName evidence="5">AraC-like DNA-binding protein</fullName>
    </submittedName>
</protein>
<evidence type="ECO:0000313" key="6">
    <source>
        <dbReference type="Proteomes" id="UP000734218"/>
    </source>
</evidence>
<dbReference type="SMART" id="SM00342">
    <property type="entry name" value="HTH_ARAC"/>
    <property type="match status" value="1"/>
</dbReference>
<dbReference type="InterPro" id="IPR018060">
    <property type="entry name" value="HTH_AraC"/>
</dbReference>
<dbReference type="PROSITE" id="PS00041">
    <property type="entry name" value="HTH_ARAC_FAMILY_1"/>
    <property type="match status" value="1"/>
</dbReference>
<dbReference type="Proteomes" id="UP000734218">
    <property type="component" value="Unassembled WGS sequence"/>
</dbReference>
<comment type="caution">
    <text evidence="5">The sequence shown here is derived from an EMBL/GenBank/DDBJ whole genome shotgun (WGS) entry which is preliminary data.</text>
</comment>
<proteinExistence type="predicted"/>
<keyword evidence="6" id="KW-1185">Reference proteome</keyword>
<dbReference type="PANTHER" id="PTHR43436">
    <property type="entry name" value="ARAC-FAMILY TRANSCRIPTIONAL REGULATOR"/>
    <property type="match status" value="1"/>
</dbReference>
<reference evidence="5 6" key="1">
    <citation type="submission" date="2020-03" db="EMBL/GenBank/DDBJ databases">
        <title>Genomic Encyclopedia of Type Strains, Phase IV (KMG-IV): sequencing the most valuable type-strain genomes for metagenomic binning, comparative biology and taxonomic classification.</title>
        <authorList>
            <person name="Goeker M."/>
        </authorList>
    </citation>
    <scope>NUCLEOTIDE SEQUENCE [LARGE SCALE GENOMIC DNA]</scope>
    <source>
        <strain evidence="5 6">DSM 27651</strain>
    </source>
</reference>
<evidence type="ECO:0000256" key="2">
    <source>
        <dbReference type="ARBA" id="ARBA00023125"/>
    </source>
</evidence>
<dbReference type="Pfam" id="PF12833">
    <property type="entry name" value="HTH_18"/>
    <property type="match status" value="1"/>
</dbReference>
<dbReference type="InterPro" id="IPR018062">
    <property type="entry name" value="HTH_AraC-typ_CS"/>
</dbReference>
<accession>A0ABX0XPI9</accession>